<dbReference type="Gene3D" id="1.10.287.130">
    <property type="match status" value="1"/>
</dbReference>
<dbReference type="EMBL" id="JBHULE010000019">
    <property type="protein sequence ID" value="MFD2564209.1"/>
    <property type="molecule type" value="Genomic_DNA"/>
</dbReference>
<accession>A0ABW5LK81</accession>
<keyword evidence="4" id="KW-1133">Transmembrane helix</keyword>
<sequence length="497" mass="56494">MKKRNYKTILYFIGFVIIVTIGIQIYWNYINYQSGKQQLINEVQISLDNAVDQYFIELAEENTIGFIASDSTYNLNKTIQLDSLINKIDISNKNFKGLDSIHLKIDASNLVQDSLVNDSLRKNQALRNAKALRFSRNFVLLKNKDSIDDVFRTLTSKIIISLTQDSIGLQKIDTLLKEELLRKNVNVTYGLKLDPRTTPIKTLHDDIIASASLSTASKSAYLPKSSKLELYFTNEKLIIFRKNLLGILLSFLLAGAVIGCLLYLLKIINHQKQLAELKNDLISNITHEFKTPIATISAALEAIQNFNQENDSEKTKKYVQMSSNQLEKLNTMVEKILETATLDSEELQLNIEKINLVDLIDSITKKHQTNSPDKKIVFTSTQDNIWKKVDPFHFENAINNMVDNAIKYGGDTIEVFLKNIKSNIILEVMDNGTSLTKAQKDKIFEKFYRVPKGNTHDVKGFGIGLFYTKTIVEKHGGTIELLLEQERTNFKITLPNG</sequence>
<dbReference type="PANTHER" id="PTHR43547">
    <property type="entry name" value="TWO-COMPONENT HISTIDINE KINASE"/>
    <property type="match status" value="1"/>
</dbReference>
<evidence type="ECO:0000313" key="6">
    <source>
        <dbReference type="EMBL" id="MFD2564209.1"/>
    </source>
</evidence>
<keyword evidence="7" id="KW-1185">Reference proteome</keyword>
<gene>
    <name evidence="6" type="ORF">ACFSR1_16130</name>
</gene>
<dbReference type="InterPro" id="IPR003594">
    <property type="entry name" value="HATPase_dom"/>
</dbReference>
<evidence type="ECO:0000256" key="2">
    <source>
        <dbReference type="ARBA" id="ARBA00012438"/>
    </source>
</evidence>
<evidence type="ECO:0000256" key="4">
    <source>
        <dbReference type="SAM" id="Phobius"/>
    </source>
</evidence>
<dbReference type="Proteomes" id="UP001597319">
    <property type="component" value="Unassembled WGS sequence"/>
</dbReference>
<protein>
    <recommendedName>
        <fullName evidence="2">histidine kinase</fullName>
        <ecNumber evidence="2">2.7.13.3</ecNumber>
    </recommendedName>
</protein>
<name>A0ABW5LK81_9FLAO</name>
<dbReference type="Gene3D" id="3.30.565.10">
    <property type="entry name" value="Histidine kinase-like ATPase, C-terminal domain"/>
    <property type="match status" value="1"/>
</dbReference>
<dbReference type="RefSeq" id="WP_378294052.1">
    <property type="nucleotide sequence ID" value="NZ_JBHULE010000019.1"/>
</dbReference>
<dbReference type="GO" id="GO:0016301">
    <property type="term" value="F:kinase activity"/>
    <property type="evidence" value="ECO:0007669"/>
    <property type="project" value="UniProtKB-KW"/>
</dbReference>
<dbReference type="Pfam" id="PF02518">
    <property type="entry name" value="HATPase_c"/>
    <property type="match status" value="1"/>
</dbReference>
<keyword evidence="6" id="KW-0418">Kinase</keyword>
<dbReference type="InterPro" id="IPR003661">
    <property type="entry name" value="HisK_dim/P_dom"/>
</dbReference>
<dbReference type="InterPro" id="IPR036097">
    <property type="entry name" value="HisK_dim/P_sf"/>
</dbReference>
<proteinExistence type="predicted"/>
<dbReference type="InterPro" id="IPR004358">
    <property type="entry name" value="Sig_transdc_His_kin-like_C"/>
</dbReference>
<evidence type="ECO:0000256" key="3">
    <source>
        <dbReference type="ARBA" id="ARBA00022553"/>
    </source>
</evidence>
<dbReference type="Pfam" id="PF00512">
    <property type="entry name" value="HisKA"/>
    <property type="match status" value="1"/>
</dbReference>
<dbReference type="EC" id="2.7.13.3" evidence="2"/>
<keyword evidence="4" id="KW-0472">Membrane</keyword>
<dbReference type="PANTHER" id="PTHR43547:SF2">
    <property type="entry name" value="HYBRID SIGNAL TRANSDUCTION HISTIDINE KINASE C"/>
    <property type="match status" value="1"/>
</dbReference>
<comment type="catalytic activity">
    <reaction evidence="1">
        <text>ATP + protein L-histidine = ADP + protein N-phospho-L-histidine.</text>
        <dbReference type="EC" id="2.7.13.3"/>
    </reaction>
</comment>
<evidence type="ECO:0000259" key="5">
    <source>
        <dbReference type="PROSITE" id="PS50109"/>
    </source>
</evidence>
<keyword evidence="6" id="KW-0808">Transferase</keyword>
<feature type="domain" description="Histidine kinase" evidence="5">
    <location>
        <begin position="284"/>
        <end position="497"/>
    </location>
</feature>
<dbReference type="InterPro" id="IPR005467">
    <property type="entry name" value="His_kinase_dom"/>
</dbReference>
<dbReference type="PROSITE" id="PS50109">
    <property type="entry name" value="HIS_KIN"/>
    <property type="match status" value="1"/>
</dbReference>
<dbReference type="SUPFAM" id="SSF47384">
    <property type="entry name" value="Homodimeric domain of signal transducing histidine kinase"/>
    <property type="match status" value="1"/>
</dbReference>
<dbReference type="SMART" id="SM00388">
    <property type="entry name" value="HisKA"/>
    <property type="match status" value="1"/>
</dbReference>
<reference evidence="7" key="1">
    <citation type="journal article" date="2019" name="Int. J. Syst. Evol. Microbiol.">
        <title>The Global Catalogue of Microorganisms (GCM) 10K type strain sequencing project: providing services to taxonomists for standard genome sequencing and annotation.</title>
        <authorList>
            <consortium name="The Broad Institute Genomics Platform"/>
            <consortium name="The Broad Institute Genome Sequencing Center for Infectious Disease"/>
            <person name="Wu L."/>
            <person name="Ma J."/>
        </authorList>
    </citation>
    <scope>NUCLEOTIDE SEQUENCE [LARGE SCALE GENOMIC DNA]</scope>
    <source>
        <strain evidence="7">KCTC 52274</strain>
    </source>
</reference>
<dbReference type="SUPFAM" id="SSF55874">
    <property type="entry name" value="ATPase domain of HSP90 chaperone/DNA topoisomerase II/histidine kinase"/>
    <property type="match status" value="1"/>
</dbReference>
<evidence type="ECO:0000256" key="1">
    <source>
        <dbReference type="ARBA" id="ARBA00000085"/>
    </source>
</evidence>
<feature type="transmembrane region" description="Helical" evidence="4">
    <location>
        <begin position="244"/>
        <end position="265"/>
    </location>
</feature>
<keyword evidence="4" id="KW-0812">Transmembrane</keyword>
<dbReference type="CDD" id="cd00075">
    <property type="entry name" value="HATPase"/>
    <property type="match status" value="1"/>
</dbReference>
<dbReference type="PRINTS" id="PR00344">
    <property type="entry name" value="BCTRLSENSOR"/>
</dbReference>
<dbReference type="CDD" id="cd00082">
    <property type="entry name" value="HisKA"/>
    <property type="match status" value="1"/>
</dbReference>
<evidence type="ECO:0000313" key="7">
    <source>
        <dbReference type="Proteomes" id="UP001597319"/>
    </source>
</evidence>
<dbReference type="SMART" id="SM00387">
    <property type="entry name" value="HATPase_c"/>
    <property type="match status" value="1"/>
</dbReference>
<comment type="caution">
    <text evidence="6">The sequence shown here is derived from an EMBL/GenBank/DDBJ whole genome shotgun (WGS) entry which is preliminary data.</text>
</comment>
<dbReference type="InterPro" id="IPR036890">
    <property type="entry name" value="HATPase_C_sf"/>
</dbReference>
<feature type="transmembrane region" description="Helical" evidence="4">
    <location>
        <begin position="9"/>
        <end position="27"/>
    </location>
</feature>
<organism evidence="6 7">
    <name type="scientific">Aquimarina rubra</name>
    <dbReference type="NCBI Taxonomy" id="1920033"/>
    <lineage>
        <taxon>Bacteria</taxon>
        <taxon>Pseudomonadati</taxon>
        <taxon>Bacteroidota</taxon>
        <taxon>Flavobacteriia</taxon>
        <taxon>Flavobacteriales</taxon>
        <taxon>Flavobacteriaceae</taxon>
        <taxon>Aquimarina</taxon>
    </lineage>
</organism>
<keyword evidence="3" id="KW-0597">Phosphoprotein</keyword>